<name>A0AAE0RWA3_9BIVA</name>
<gene>
    <name evidence="2" type="ORF">CHS0354_017947</name>
</gene>
<evidence type="ECO:0000256" key="1">
    <source>
        <dbReference type="SAM" id="Phobius"/>
    </source>
</evidence>
<feature type="transmembrane region" description="Helical" evidence="1">
    <location>
        <begin position="25"/>
        <end position="49"/>
    </location>
</feature>
<comment type="caution">
    <text evidence="2">The sequence shown here is derived from an EMBL/GenBank/DDBJ whole genome shotgun (WGS) entry which is preliminary data.</text>
</comment>
<protein>
    <submittedName>
        <fullName evidence="2">Uncharacterized protein</fullName>
    </submittedName>
</protein>
<organism evidence="2 3">
    <name type="scientific">Potamilus streckersoni</name>
    <dbReference type="NCBI Taxonomy" id="2493646"/>
    <lineage>
        <taxon>Eukaryota</taxon>
        <taxon>Metazoa</taxon>
        <taxon>Spiralia</taxon>
        <taxon>Lophotrochozoa</taxon>
        <taxon>Mollusca</taxon>
        <taxon>Bivalvia</taxon>
        <taxon>Autobranchia</taxon>
        <taxon>Heteroconchia</taxon>
        <taxon>Palaeoheterodonta</taxon>
        <taxon>Unionida</taxon>
        <taxon>Unionoidea</taxon>
        <taxon>Unionidae</taxon>
        <taxon>Ambleminae</taxon>
        <taxon>Lampsilini</taxon>
        <taxon>Potamilus</taxon>
    </lineage>
</organism>
<reference evidence="2" key="3">
    <citation type="submission" date="2023-05" db="EMBL/GenBank/DDBJ databases">
        <authorList>
            <person name="Smith C.H."/>
        </authorList>
    </citation>
    <scope>NUCLEOTIDE SEQUENCE</scope>
    <source>
        <strain evidence="2">CHS0354</strain>
        <tissue evidence="2">Mantle</tissue>
    </source>
</reference>
<keyword evidence="1" id="KW-0812">Transmembrane</keyword>
<evidence type="ECO:0000313" key="2">
    <source>
        <dbReference type="EMBL" id="KAK3580669.1"/>
    </source>
</evidence>
<reference evidence="2" key="2">
    <citation type="journal article" date="2021" name="Genome Biol. Evol.">
        <title>Developing a high-quality reference genome for a parasitic bivalve with doubly uniparental inheritance (Bivalvia: Unionida).</title>
        <authorList>
            <person name="Smith C.H."/>
        </authorList>
    </citation>
    <scope>NUCLEOTIDE SEQUENCE</scope>
    <source>
        <strain evidence="2">CHS0354</strain>
        <tissue evidence="2">Mantle</tissue>
    </source>
</reference>
<dbReference type="EMBL" id="JAEAOA010001107">
    <property type="protein sequence ID" value="KAK3580669.1"/>
    <property type="molecule type" value="Genomic_DNA"/>
</dbReference>
<keyword evidence="1" id="KW-0472">Membrane</keyword>
<accession>A0AAE0RWA3</accession>
<keyword evidence="3" id="KW-1185">Reference proteome</keyword>
<sequence>MVSTTRRISQEVDCRDNQFSDAKGLFLIIVCSFYTILLFTLASLINTVLSSFYTIVISKVSQMTLFDDRSVMVEDLDQNVKNTLLPGRTTKNG</sequence>
<proteinExistence type="predicted"/>
<keyword evidence="1" id="KW-1133">Transmembrane helix</keyword>
<reference evidence="2" key="1">
    <citation type="journal article" date="2021" name="Genome Biol. Evol.">
        <title>A High-Quality Reference Genome for a Parasitic Bivalve with Doubly Uniparental Inheritance (Bivalvia: Unionida).</title>
        <authorList>
            <person name="Smith C.H."/>
        </authorList>
    </citation>
    <scope>NUCLEOTIDE SEQUENCE</scope>
    <source>
        <strain evidence="2">CHS0354</strain>
    </source>
</reference>
<dbReference type="AlphaFoldDB" id="A0AAE0RWA3"/>
<evidence type="ECO:0000313" key="3">
    <source>
        <dbReference type="Proteomes" id="UP001195483"/>
    </source>
</evidence>
<dbReference type="Proteomes" id="UP001195483">
    <property type="component" value="Unassembled WGS sequence"/>
</dbReference>